<dbReference type="Pfam" id="PF00534">
    <property type="entry name" value="Glycos_transf_1"/>
    <property type="match status" value="1"/>
</dbReference>
<gene>
    <name evidence="2" type="ORF">UV73_C0002G0161</name>
</gene>
<dbReference type="InterPro" id="IPR001296">
    <property type="entry name" value="Glyco_trans_1"/>
</dbReference>
<dbReference type="PANTHER" id="PTHR45947:SF14">
    <property type="entry name" value="SLL1723 PROTEIN"/>
    <property type="match status" value="1"/>
</dbReference>
<keyword evidence="2" id="KW-0808">Transferase</keyword>
<reference evidence="2 3" key="1">
    <citation type="journal article" date="2015" name="Nature">
        <title>rRNA introns, odd ribosomes, and small enigmatic genomes across a large radiation of phyla.</title>
        <authorList>
            <person name="Brown C.T."/>
            <person name="Hug L.A."/>
            <person name="Thomas B.C."/>
            <person name="Sharon I."/>
            <person name="Castelle C.J."/>
            <person name="Singh A."/>
            <person name="Wilkins M.J."/>
            <person name="Williams K.H."/>
            <person name="Banfield J.F."/>
        </authorList>
    </citation>
    <scope>NUCLEOTIDE SEQUENCE [LARGE SCALE GENOMIC DNA]</scope>
</reference>
<feature type="domain" description="Glycosyl transferase family 1" evidence="1">
    <location>
        <begin position="210"/>
        <end position="378"/>
    </location>
</feature>
<dbReference type="EMBL" id="LCFP01000002">
    <property type="protein sequence ID" value="KKS98447.1"/>
    <property type="molecule type" value="Genomic_DNA"/>
</dbReference>
<dbReference type="Proteomes" id="UP000034894">
    <property type="component" value="Unassembled WGS sequence"/>
</dbReference>
<organism evidence="2 3">
    <name type="scientific">Candidatus Gottesmanbacteria bacterium GW2011_GWA2_43_14</name>
    <dbReference type="NCBI Taxonomy" id="1618443"/>
    <lineage>
        <taxon>Bacteria</taxon>
        <taxon>Candidatus Gottesmaniibacteriota</taxon>
    </lineage>
</organism>
<dbReference type="InterPro" id="IPR050194">
    <property type="entry name" value="Glycosyltransferase_grp1"/>
</dbReference>
<evidence type="ECO:0000313" key="3">
    <source>
        <dbReference type="Proteomes" id="UP000034894"/>
    </source>
</evidence>
<dbReference type="STRING" id="1618443.UV73_C0002G0161"/>
<name>A0A0G1DLI2_9BACT</name>
<protein>
    <submittedName>
        <fullName evidence="2">Group 1 glycosyl transferase</fullName>
    </submittedName>
</protein>
<dbReference type="CDD" id="cd03801">
    <property type="entry name" value="GT4_PimA-like"/>
    <property type="match status" value="1"/>
</dbReference>
<proteinExistence type="predicted"/>
<evidence type="ECO:0000313" key="2">
    <source>
        <dbReference type="EMBL" id="KKS98447.1"/>
    </source>
</evidence>
<comment type="caution">
    <text evidence="2">The sequence shown here is derived from an EMBL/GenBank/DDBJ whole genome shotgun (WGS) entry which is preliminary data.</text>
</comment>
<accession>A0A0G1DLI2</accession>
<dbReference type="GO" id="GO:0016757">
    <property type="term" value="F:glycosyltransferase activity"/>
    <property type="evidence" value="ECO:0007669"/>
    <property type="project" value="InterPro"/>
</dbReference>
<dbReference type="Gene3D" id="3.40.50.2000">
    <property type="entry name" value="Glycogen Phosphorylase B"/>
    <property type="match status" value="2"/>
</dbReference>
<dbReference type="AlphaFoldDB" id="A0A0G1DLI2"/>
<dbReference type="PANTHER" id="PTHR45947">
    <property type="entry name" value="SULFOQUINOVOSYL TRANSFERASE SQD2"/>
    <property type="match status" value="1"/>
</dbReference>
<evidence type="ECO:0000259" key="1">
    <source>
        <dbReference type="Pfam" id="PF00534"/>
    </source>
</evidence>
<sequence length="404" mass="47106">MKIVIFVPLEPQIYETFLFKELAILERHKVDFHLIVSRLSPGRRQKFTIFDKYSSRFLYLPDYRSRSRFKNLRTVFSGQLKFLLSCPRLCLKTIIWLIFRFNFHWWRNYLRLSPQLLDIYRFKPDFFYSRAAGDSLISAFLSSVVFDRKFGLAYFRFRPHPALNSYLYDRIAFIMVKAGFVGQQYLEYFPQLRGKIQVIPWGIDTRFFKKENRKRKTAVYKILACGQLLEKKGYLHLLEACLLLKGKTAFQCLIIGNGPEQGKLTAFIEDNSLEKLVRILPPLPQKELKKRYEWADVFIQPSVVDLSGNRDIIPNAALEAMAMELPVITTGESGLTAVIKNKQNGFIITAADPPGTTRMLETVRKLTDQQKKELGRKARQTVVDGYHLNKQADKFIKLLNTFDS</sequence>
<dbReference type="SUPFAM" id="SSF53756">
    <property type="entry name" value="UDP-Glycosyltransferase/glycogen phosphorylase"/>
    <property type="match status" value="1"/>
</dbReference>